<dbReference type="GO" id="GO:0004197">
    <property type="term" value="F:cysteine-type endopeptidase activity"/>
    <property type="evidence" value="ECO:0007669"/>
    <property type="project" value="InterPro"/>
</dbReference>
<evidence type="ECO:0000256" key="6">
    <source>
        <dbReference type="RuleBase" id="RU003971"/>
    </source>
</evidence>
<evidence type="ECO:0000259" key="7">
    <source>
        <dbReference type="PROSITE" id="PS50207"/>
    </source>
</evidence>
<dbReference type="PROSITE" id="PS50208">
    <property type="entry name" value="CASPASE_P20"/>
    <property type="match status" value="1"/>
</dbReference>
<evidence type="ECO:0000256" key="2">
    <source>
        <dbReference type="ARBA" id="ARBA00022670"/>
    </source>
</evidence>
<proteinExistence type="inferred from homology"/>
<dbReference type="Gene3D" id="3.40.50.1460">
    <property type="match status" value="1"/>
</dbReference>
<evidence type="ECO:0000256" key="3">
    <source>
        <dbReference type="ARBA" id="ARBA00022801"/>
    </source>
</evidence>
<sequence length="193" mass="22281">MQTLCKILSFTVAKVDHTNHDCLLVAFMTHGEDNGILSAYDHIFKSDEVFERFKSDRVPSLAGKPKIFLFQACRGKRLEESVPTLSSEIMDTTDSVPVRSFILPSTADFLFVYSSMEGHYSWRHPEKGSWFIQDLCKELNKDARTKDILSIVTNTLRRVAYTRFSSTPTRADMNRRQQMPVFSSTLTRFLYFE</sequence>
<name>A0A8K0KDL5_LADFU</name>
<dbReference type="PANTHER" id="PTHR22576">
    <property type="entry name" value="MUCOSA ASSOCIATED LYMPHOID TISSUE LYMPHOMA TRANSLOCATION PROTEIN 1/PARACASPASE"/>
    <property type="match status" value="1"/>
</dbReference>
<comment type="caution">
    <text evidence="9">The sequence shown here is derived from an EMBL/GenBank/DDBJ whole genome shotgun (WGS) entry which is preliminary data.</text>
</comment>
<dbReference type="OrthoDB" id="6116485at2759"/>
<dbReference type="Proteomes" id="UP000792457">
    <property type="component" value="Unassembled WGS sequence"/>
</dbReference>
<gene>
    <name evidence="9" type="ORF">J437_LFUL012224</name>
</gene>
<dbReference type="PANTHER" id="PTHR22576:SF41">
    <property type="entry name" value="CASPASE 14, APOPTOSIS-RELATED CYSTEINE PEPTIDASE"/>
    <property type="match status" value="1"/>
</dbReference>
<dbReference type="InterPro" id="IPR002138">
    <property type="entry name" value="Pept_C14_p10"/>
</dbReference>
<evidence type="ECO:0000313" key="9">
    <source>
        <dbReference type="EMBL" id="KAG8233289.1"/>
    </source>
</evidence>
<dbReference type="GO" id="GO:0006508">
    <property type="term" value="P:proteolysis"/>
    <property type="evidence" value="ECO:0007669"/>
    <property type="project" value="UniProtKB-KW"/>
</dbReference>
<dbReference type="InterPro" id="IPR033139">
    <property type="entry name" value="Caspase_cys_AS"/>
</dbReference>
<dbReference type="InterPro" id="IPR001309">
    <property type="entry name" value="Pept_C14_p20"/>
</dbReference>
<dbReference type="InterPro" id="IPR016129">
    <property type="entry name" value="Caspase_his_AS"/>
</dbReference>
<keyword evidence="10" id="KW-1185">Reference proteome</keyword>
<dbReference type="InterPro" id="IPR015917">
    <property type="entry name" value="Pept_C14A"/>
</dbReference>
<feature type="domain" description="Caspase family p10" evidence="7">
    <location>
        <begin position="103"/>
        <end position="193"/>
    </location>
</feature>
<dbReference type="InterPro" id="IPR052039">
    <property type="entry name" value="Caspase-related_regulators"/>
</dbReference>
<keyword evidence="4" id="KW-0788">Thiol protease</keyword>
<comment type="similarity">
    <text evidence="1 6">Belongs to the peptidase C14A family.</text>
</comment>
<evidence type="ECO:0000259" key="8">
    <source>
        <dbReference type="PROSITE" id="PS50208"/>
    </source>
</evidence>
<evidence type="ECO:0000256" key="1">
    <source>
        <dbReference type="ARBA" id="ARBA00010134"/>
    </source>
</evidence>
<dbReference type="EMBL" id="KZ308703">
    <property type="protein sequence ID" value="KAG8233289.1"/>
    <property type="molecule type" value="Genomic_DNA"/>
</dbReference>
<dbReference type="SUPFAM" id="SSF52129">
    <property type="entry name" value="Caspase-like"/>
    <property type="match status" value="1"/>
</dbReference>
<dbReference type="PROSITE" id="PS01122">
    <property type="entry name" value="CASPASE_CYS"/>
    <property type="match status" value="1"/>
</dbReference>
<dbReference type="PROSITE" id="PS50207">
    <property type="entry name" value="CASPASE_P10"/>
    <property type="match status" value="1"/>
</dbReference>
<protein>
    <submittedName>
        <fullName evidence="9">Uncharacterized protein</fullName>
    </submittedName>
</protein>
<dbReference type="SMART" id="SM00115">
    <property type="entry name" value="CASc"/>
    <property type="match status" value="1"/>
</dbReference>
<dbReference type="PRINTS" id="PR00376">
    <property type="entry name" value="IL1BCENZYME"/>
</dbReference>
<evidence type="ECO:0000313" key="10">
    <source>
        <dbReference type="Proteomes" id="UP000792457"/>
    </source>
</evidence>
<keyword evidence="2" id="KW-0645">Protease</keyword>
<reference evidence="9" key="2">
    <citation type="submission" date="2017-10" db="EMBL/GenBank/DDBJ databases">
        <title>Ladona fulva Genome sequencing and assembly.</title>
        <authorList>
            <person name="Murali S."/>
            <person name="Richards S."/>
            <person name="Bandaranaike D."/>
            <person name="Bellair M."/>
            <person name="Blankenburg K."/>
            <person name="Chao H."/>
            <person name="Dinh H."/>
            <person name="Doddapaneni H."/>
            <person name="Dugan-Rocha S."/>
            <person name="Elkadiri S."/>
            <person name="Gnanaolivu R."/>
            <person name="Hernandez B."/>
            <person name="Skinner E."/>
            <person name="Javaid M."/>
            <person name="Lee S."/>
            <person name="Li M."/>
            <person name="Ming W."/>
            <person name="Munidasa M."/>
            <person name="Muniz J."/>
            <person name="Nguyen L."/>
            <person name="Hughes D."/>
            <person name="Osuji N."/>
            <person name="Pu L.-L."/>
            <person name="Puazo M."/>
            <person name="Qu C."/>
            <person name="Quiroz J."/>
            <person name="Raj R."/>
            <person name="Weissenberger G."/>
            <person name="Xin Y."/>
            <person name="Zou X."/>
            <person name="Han Y."/>
            <person name="Worley K."/>
            <person name="Muzny D."/>
            <person name="Gibbs R."/>
        </authorList>
    </citation>
    <scope>NUCLEOTIDE SEQUENCE</scope>
    <source>
        <strain evidence="9">Sampled in the wild</strain>
    </source>
</reference>
<dbReference type="PROSITE" id="PS01121">
    <property type="entry name" value="CASPASE_HIS"/>
    <property type="match status" value="1"/>
</dbReference>
<accession>A0A8K0KDL5</accession>
<feature type="domain" description="Caspase family p20" evidence="8">
    <location>
        <begin position="12"/>
        <end position="77"/>
    </location>
</feature>
<keyword evidence="3" id="KW-0378">Hydrolase</keyword>
<organism evidence="9 10">
    <name type="scientific">Ladona fulva</name>
    <name type="common">Scarce chaser dragonfly</name>
    <name type="synonym">Libellula fulva</name>
    <dbReference type="NCBI Taxonomy" id="123851"/>
    <lineage>
        <taxon>Eukaryota</taxon>
        <taxon>Metazoa</taxon>
        <taxon>Ecdysozoa</taxon>
        <taxon>Arthropoda</taxon>
        <taxon>Hexapoda</taxon>
        <taxon>Insecta</taxon>
        <taxon>Pterygota</taxon>
        <taxon>Palaeoptera</taxon>
        <taxon>Odonata</taxon>
        <taxon>Epiprocta</taxon>
        <taxon>Anisoptera</taxon>
        <taxon>Libelluloidea</taxon>
        <taxon>Libellulidae</taxon>
        <taxon>Ladona</taxon>
    </lineage>
</organism>
<reference evidence="9" key="1">
    <citation type="submission" date="2013-04" db="EMBL/GenBank/DDBJ databases">
        <authorList>
            <person name="Qu J."/>
            <person name="Murali S.C."/>
            <person name="Bandaranaike D."/>
            <person name="Bellair M."/>
            <person name="Blankenburg K."/>
            <person name="Chao H."/>
            <person name="Dinh H."/>
            <person name="Doddapaneni H."/>
            <person name="Downs B."/>
            <person name="Dugan-Rocha S."/>
            <person name="Elkadiri S."/>
            <person name="Gnanaolivu R.D."/>
            <person name="Hernandez B."/>
            <person name="Javaid M."/>
            <person name="Jayaseelan J.C."/>
            <person name="Lee S."/>
            <person name="Li M."/>
            <person name="Ming W."/>
            <person name="Munidasa M."/>
            <person name="Muniz J."/>
            <person name="Nguyen L."/>
            <person name="Ongeri F."/>
            <person name="Osuji N."/>
            <person name="Pu L.-L."/>
            <person name="Puazo M."/>
            <person name="Qu C."/>
            <person name="Quiroz J."/>
            <person name="Raj R."/>
            <person name="Weissenberger G."/>
            <person name="Xin Y."/>
            <person name="Zou X."/>
            <person name="Han Y."/>
            <person name="Richards S."/>
            <person name="Worley K."/>
            <person name="Muzny D."/>
            <person name="Gibbs R."/>
        </authorList>
    </citation>
    <scope>NUCLEOTIDE SEQUENCE</scope>
    <source>
        <strain evidence="9">Sampled in the wild</strain>
    </source>
</reference>
<evidence type="ECO:0000256" key="5">
    <source>
        <dbReference type="ARBA" id="ARBA00023145"/>
    </source>
</evidence>
<evidence type="ECO:0000256" key="4">
    <source>
        <dbReference type="ARBA" id="ARBA00022807"/>
    </source>
</evidence>
<dbReference type="InterPro" id="IPR011600">
    <property type="entry name" value="Pept_C14_caspase"/>
</dbReference>
<dbReference type="Pfam" id="PF00656">
    <property type="entry name" value="Peptidase_C14"/>
    <property type="match status" value="1"/>
</dbReference>
<dbReference type="InterPro" id="IPR029030">
    <property type="entry name" value="Caspase-like_dom_sf"/>
</dbReference>
<keyword evidence="5" id="KW-0865">Zymogen</keyword>
<dbReference type="AlphaFoldDB" id="A0A8K0KDL5"/>